<reference evidence="2 3" key="1">
    <citation type="submission" date="2016-10" db="EMBL/GenBank/DDBJ databases">
        <authorList>
            <person name="Varghese N."/>
            <person name="Submissions S."/>
        </authorList>
    </citation>
    <scope>NUCLEOTIDE SEQUENCE [LARGE SCALE GENOMIC DNA]</scope>
    <source>
        <strain evidence="2 3">Nl1</strain>
    </source>
</reference>
<evidence type="ECO:0008006" key="4">
    <source>
        <dbReference type="Google" id="ProtNLM"/>
    </source>
</evidence>
<accession>A0ABY0TK02</accession>
<evidence type="ECO:0000313" key="3">
    <source>
        <dbReference type="Proteomes" id="UP000183471"/>
    </source>
</evidence>
<keyword evidence="1" id="KW-0472">Membrane</keyword>
<keyword evidence="1" id="KW-0812">Transmembrane</keyword>
<feature type="transmembrane region" description="Helical" evidence="1">
    <location>
        <begin position="6"/>
        <end position="23"/>
    </location>
</feature>
<name>A0ABY0TK02_9PROT</name>
<feature type="transmembrane region" description="Helical" evidence="1">
    <location>
        <begin position="30"/>
        <end position="47"/>
    </location>
</feature>
<evidence type="ECO:0000313" key="2">
    <source>
        <dbReference type="EMBL" id="SDQ86346.1"/>
    </source>
</evidence>
<keyword evidence="3" id="KW-1185">Reference proteome</keyword>
<protein>
    <recommendedName>
        <fullName evidence="4">Inner membrane protein</fullName>
    </recommendedName>
</protein>
<gene>
    <name evidence="2" type="ORF">SAMN05216402_2593</name>
</gene>
<evidence type="ECO:0000256" key="1">
    <source>
        <dbReference type="SAM" id="Phobius"/>
    </source>
</evidence>
<dbReference type="Proteomes" id="UP000183471">
    <property type="component" value="Unassembled WGS sequence"/>
</dbReference>
<keyword evidence="1" id="KW-1133">Transmembrane helix</keyword>
<proteinExistence type="predicted"/>
<sequence length="78" mass="8806">MDYFSLIQWPAMVINILSVWMLTSQSKGKRHAGFLLSLLSNLLWVIWGWHVQAFAVLGLQIALATLNIHGVRKTESNA</sequence>
<comment type="caution">
    <text evidence="2">The sequence shown here is derived from an EMBL/GenBank/DDBJ whole genome shotgun (WGS) entry which is preliminary data.</text>
</comment>
<dbReference type="EMBL" id="FNKY01000001">
    <property type="protein sequence ID" value="SDQ86346.1"/>
    <property type="molecule type" value="Genomic_DNA"/>
</dbReference>
<organism evidence="2 3">
    <name type="scientific">Nitrosospira multiformis</name>
    <dbReference type="NCBI Taxonomy" id="1231"/>
    <lineage>
        <taxon>Bacteria</taxon>
        <taxon>Pseudomonadati</taxon>
        <taxon>Pseudomonadota</taxon>
        <taxon>Betaproteobacteria</taxon>
        <taxon>Nitrosomonadales</taxon>
        <taxon>Nitrosomonadaceae</taxon>
        <taxon>Nitrosospira</taxon>
    </lineage>
</organism>